<dbReference type="OrthoDB" id="914976at2"/>
<dbReference type="SUPFAM" id="SSF49464">
    <property type="entry name" value="Carboxypeptidase regulatory domain-like"/>
    <property type="match status" value="1"/>
</dbReference>
<dbReference type="AlphaFoldDB" id="A0A1I4ZD40"/>
<accession>A0A1I4ZD40</accession>
<proteinExistence type="predicted"/>
<protein>
    <submittedName>
        <fullName evidence="2">CarboxypepD_reg-like domain-containing protein</fullName>
    </submittedName>
</protein>
<reference evidence="3" key="1">
    <citation type="submission" date="2016-10" db="EMBL/GenBank/DDBJ databases">
        <authorList>
            <person name="Varghese N."/>
            <person name="Submissions S."/>
        </authorList>
    </citation>
    <scope>NUCLEOTIDE SEQUENCE [LARGE SCALE GENOMIC DNA]</scope>
    <source>
        <strain evidence="3">DS-12</strain>
    </source>
</reference>
<sequence>MKKLLFLLLITPICVFAQISGKVVNTENKPLPLTNIWVLDGSDGATTDSLGMFYIPSALATDTLVFNASGHKIFKEEASKTTNVTLESYEIPQPALLVLPEKSFHHTIGDAHFENMYFAPGNVPYMYGKFFENDAEIKSVQYIDKVIVYTKSAVAAATIKIRFLRMNEYGCPSDDLLIDPIITTVKRGTKKNLINVLKYNIKIPKNGIFVAVEWLMTENNQFRPANFVKGDQLFEDFRYQPDVMNNKVEKTSSFRYMYGEWFPNDQFQPRNPNAPREIVDPAIGLILSN</sequence>
<dbReference type="STRING" id="913024.SAMN05421741_10621"/>
<dbReference type="Proteomes" id="UP000199036">
    <property type="component" value="Unassembled WGS sequence"/>
</dbReference>
<dbReference type="RefSeq" id="WP_091520636.1">
    <property type="nucleotide sequence ID" value="NZ_FOVI01000006.1"/>
</dbReference>
<evidence type="ECO:0000256" key="1">
    <source>
        <dbReference type="SAM" id="SignalP"/>
    </source>
</evidence>
<gene>
    <name evidence="2" type="ORF">SAMN05421741_10621</name>
</gene>
<feature type="chain" id="PRO_5011687856" evidence="1">
    <location>
        <begin position="18"/>
        <end position="289"/>
    </location>
</feature>
<dbReference type="Pfam" id="PF13715">
    <property type="entry name" value="CarbopepD_reg_2"/>
    <property type="match status" value="1"/>
</dbReference>
<organism evidence="2 3">
    <name type="scientific">Paenimyroides ummariense</name>
    <dbReference type="NCBI Taxonomy" id="913024"/>
    <lineage>
        <taxon>Bacteria</taxon>
        <taxon>Pseudomonadati</taxon>
        <taxon>Bacteroidota</taxon>
        <taxon>Flavobacteriia</taxon>
        <taxon>Flavobacteriales</taxon>
        <taxon>Flavobacteriaceae</taxon>
        <taxon>Paenimyroides</taxon>
    </lineage>
</organism>
<keyword evidence="3" id="KW-1185">Reference proteome</keyword>
<dbReference type="InterPro" id="IPR008969">
    <property type="entry name" value="CarboxyPept-like_regulatory"/>
</dbReference>
<keyword evidence="1" id="KW-0732">Signal</keyword>
<evidence type="ECO:0000313" key="2">
    <source>
        <dbReference type="EMBL" id="SFN47943.1"/>
    </source>
</evidence>
<dbReference type="EMBL" id="FOVI01000006">
    <property type="protein sequence ID" value="SFN47943.1"/>
    <property type="molecule type" value="Genomic_DNA"/>
</dbReference>
<name>A0A1I4ZD40_9FLAO</name>
<feature type="signal peptide" evidence="1">
    <location>
        <begin position="1"/>
        <end position="17"/>
    </location>
</feature>
<evidence type="ECO:0000313" key="3">
    <source>
        <dbReference type="Proteomes" id="UP000199036"/>
    </source>
</evidence>